<keyword evidence="3" id="KW-0378">Hydrolase</keyword>
<organism evidence="3 4">
    <name type="scientific">Achlya hypogyna</name>
    <name type="common">Oomycete</name>
    <name type="synonym">Protoachlya hypogyna</name>
    <dbReference type="NCBI Taxonomy" id="1202772"/>
    <lineage>
        <taxon>Eukaryota</taxon>
        <taxon>Sar</taxon>
        <taxon>Stramenopiles</taxon>
        <taxon>Oomycota</taxon>
        <taxon>Saprolegniomycetes</taxon>
        <taxon>Saprolegniales</taxon>
        <taxon>Achlyaceae</taxon>
        <taxon>Achlya</taxon>
    </lineage>
</organism>
<feature type="transmembrane region" description="Helical" evidence="1">
    <location>
        <begin position="615"/>
        <end position="638"/>
    </location>
</feature>
<keyword evidence="1" id="KW-0812">Transmembrane</keyword>
<evidence type="ECO:0000313" key="3">
    <source>
        <dbReference type="EMBL" id="OQR87094.1"/>
    </source>
</evidence>
<dbReference type="Proteomes" id="UP000243579">
    <property type="component" value="Unassembled WGS sequence"/>
</dbReference>
<dbReference type="Gene3D" id="3.40.50.1820">
    <property type="entry name" value="alpha/beta hydrolase"/>
    <property type="match status" value="1"/>
</dbReference>
<dbReference type="STRING" id="1202772.A0A1V9YN33"/>
<evidence type="ECO:0000259" key="2">
    <source>
        <dbReference type="Pfam" id="PF00561"/>
    </source>
</evidence>
<keyword evidence="3" id="KW-0645">Protease</keyword>
<sequence length="658" mass="69462">MLQRVTATLAVIAACEGANYSINGWYSCSLSSDYTPSSSAVGSAAARAFHEPRPRTPWSRRLDFKVDALDQYFAASEKEPPSKSIVAECAAVQVPLCHAGICSNPRTIPAFVKRIPASSGLGKKKALWVLQGGPGASSVNMEGLMANLHALLDGQFSVYTMDHRGTGRSLLLDCEASQATAAGSPGGASVTADELPSCLADINYQFGTDASMFSVSSAAADLAHVLANDPALAAADVFVYGVSYGTYVVERLMHLAPHNVKGYVLDSVQAESFPADTTLAGFYSNWDRDFGEVASAFFALCDADAFCAAQIGPNSRATVMNLYAALDANATQCAQLIATDEPPSWTLRKYFAALFTDMEQRLLIPALVKRFVRCDADDLQVLSATLGRAAPTEPSPVSYVRGSDLLYSTIVFSEIWQPRTDAQLRALFEAEPIASGLYDGITATYCLTTGSAVASVCTGQPRTKGFKYTPPDGVWNVTAAVPANASVLVLAGALDPQTPAKYARLQFEAMTGVHKRLVVFPFAAHGVINSTPMTTPGSLPCAYAVLASYVRTGGDVDGVDVSCEADVAPLRFEVSRAAAQAGLFTDDAFDGPLNSALSDAPTKAMTTQTSSPSQVPLIIVSALFGLSMLVVLALGLALRRQQSRAKEPPYKSATGLVP</sequence>
<dbReference type="PROSITE" id="PS51257">
    <property type="entry name" value="PROKAR_LIPOPROTEIN"/>
    <property type="match status" value="1"/>
</dbReference>
<name>A0A1V9YN33_ACHHY</name>
<keyword evidence="1" id="KW-1133">Transmembrane helix</keyword>
<dbReference type="AlphaFoldDB" id="A0A1V9YN33"/>
<dbReference type="SUPFAM" id="SSF53474">
    <property type="entry name" value="alpha/beta-Hydrolases"/>
    <property type="match status" value="1"/>
</dbReference>
<reference evidence="3 4" key="1">
    <citation type="journal article" date="2014" name="Genome Biol. Evol.">
        <title>The secreted proteins of Achlya hypogyna and Thraustotheca clavata identify the ancestral oomycete secretome and reveal gene acquisitions by horizontal gene transfer.</title>
        <authorList>
            <person name="Misner I."/>
            <person name="Blouin N."/>
            <person name="Leonard G."/>
            <person name="Richards T.A."/>
            <person name="Lane C.E."/>
        </authorList>
    </citation>
    <scope>NUCLEOTIDE SEQUENCE [LARGE SCALE GENOMIC DNA]</scope>
    <source>
        <strain evidence="3 4">ATCC 48635</strain>
    </source>
</reference>
<dbReference type="InterPro" id="IPR029058">
    <property type="entry name" value="AB_hydrolase_fold"/>
</dbReference>
<keyword evidence="4" id="KW-1185">Reference proteome</keyword>
<evidence type="ECO:0000313" key="4">
    <source>
        <dbReference type="Proteomes" id="UP000243579"/>
    </source>
</evidence>
<feature type="domain" description="AB hydrolase-1" evidence="2">
    <location>
        <begin position="128"/>
        <end position="298"/>
    </location>
</feature>
<comment type="caution">
    <text evidence="3">The sequence shown here is derived from an EMBL/GenBank/DDBJ whole genome shotgun (WGS) entry which is preliminary data.</text>
</comment>
<accession>A0A1V9YN33</accession>
<dbReference type="Pfam" id="PF00561">
    <property type="entry name" value="Abhydrolase_1"/>
    <property type="match status" value="1"/>
</dbReference>
<dbReference type="GO" id="GO:0008233">
    <property type="term" value="F:peptidase activity"/>
    <property type="evidence" value="ECO:0007669"/>
    <property type="project" value="UniProtKB-KW"/>
</dbReference>
<dbReference type="GO" id="GO:0006508">
    <property type="term" value="P:proteolysis"/>
    <property type="evidence" value="ECO:0007669"/>
    <property type="project" value="UniProtKB-KW"/>
</dbReference>
<dbReference type="EMBL" id="JNBR01001468">
    <property type="protein sequence ID" value="OQR87094.1"/>
    <property type="molecule type" value="Genomic_DNA"/>
</dbReference>
<proteinExistence type="predicted"/>
<evidence type="ECO:0000256" key="1">
    <source>
        <dbReference type="SAM" id="Phobius"/>
    </source>
</evidence>
<keyword evidence="1" id="KW-0472">Membrane</keyword>
<dbReference type="InterPro" id="IPR000073">
    <property type="entry name" value="AB_hydrolase_1"/>
</dbReference>
<dbReference type="OrthoDB" id="425534at2759"/>
<protein>
    <submittedName>
        <fullName evidence="3">Serine protease family S33</fullName>
    </submittedName>
</protein>
<gene>
    <name evidence="3" type="ORF">ACHHYP_09530</name>
</gene>